<dbReference type="EMBL" id="CAUJNA010002780">
    <property type="protein sequence ID" value="CAJ1394261.1"/>
    <property type="molecule type" value="Genomic_DNA"/>
</dbReference>
<proteinExistence type="predicted"/>
<evidence type="ECO:0000259" key="1">
    <source>
        <dbReference type="Pfam" id="PF00561"/>
    </source>
</evidence>
<dbReference type="PANTHER" id="PTHR45763:SF46">
    <property type="entry name" value="AB HYDROLASE-1 DOMAIN-CONTAINING PROTEIN"/>
    <property type="match status" value="1"/>
</dbReference>
<feature type="domain" description="AB hydrolase-1" evidence="1">
    <location>
        <begin position="29"/>
        <end position="140"/>
    </location>
</feature>
<dbReference type="InterPro" id="IPR029058">
    <property type="entry name" value="AB_hydrolase_fold"/>
</dbReference>
<keyword evidence="3" id="KW-1185">Reference proteome</keyword>
<protein>
    <recommendedName>
        <fullName evidence="1">AB hydrolase-1 domain-containing protein</fullName>
    </recommendedName>
</protein>
<dbReference type="PANTHER" id="PTHR45763">
    <property type="entry name" value="HYDROLASE, ALPHA/BETA FOLD FAMILY PROTEIN, EXPRESSED-RELATED"/>
    <property type="match status" value="1"/>
</dbReference>
<name>A0AA36IWP1_9DINO</name>
<dbReference type="Gene3D" id="3.40.50.1820">
    <property type="entry name" value="alpha/beta hydrolase"/>
    <property type="match status" value="1"/>
</dbReference>
<sequence length="305" mass="34145">MAAACVAEADDGRIIEYYTYGSEEPDAQVLLQINGSCGSARLFSQMTGMVKLMKDLKIRGISISLPGHGFSSNHPSRQIGNWPREDVKPVFQKEQIHSTFMVEGMSFGSSHAMAVMHEFPDRVTRVHLLVPYLPVEIREQEGWRLYGQDDSFRCHHPWVSSCWPRACCLFCCCTMCFNCCGAANMAVADAKKFDKEVGYSLSAIQAEDIRHAYAASIHGFIYNALVPMTVTNWGFSPKDTDVSKMRILVSYGKEDKQSPPEHGKLLGDMYMQKEEKCITNIGDGGHSSHHIRFGRGELLQLMMSV</sequence>
<dbReference type="InterPro" id="IPR000073">
    <property type="entry name" value="AB_hydrolase_1"/>
</dbReference>
<gene>
    <name evidence="2" type="ORF">EVOR1521_LOCUS18958</name>
</gene>
<accession>A0AA36IWP1</accession>
<reference evidence="2" key="1">
    <citation type="submission" date="2023-08" db="EMBL/GenBank/DDBJ databases">
        <authorList>
            <person name="Chen Y."/>
            <person name="Shah S."/>
            <person name="Dougan E. K."/>
            <person name="Thang M."/>
            <person name="Chan C."/>
        </authorList>
    </citation>
    <scope>NUCLEOTIDE SEQUENCE</scope>
</reference>
<dbReference type="AlphaFoldDB" id="A0AA36IWP1"/>
<dbReference type="Pfam" id="PF00561">
    <property type="entry name" value="Abhydrolase_1"/>
    <property type="match status" value="1"/>
</dbReference>
<dbReference type="SUPFAM" id="SSF53474">
    <property type="entry name" value="alpha/beta-Hydrolases"/>
    <property type="match status" value="1"/>
</dbReference>
<comment type="caution">
    <text evidence="2">The sequence shown here is derived from an EMBL/GenBank/DDBJ whole genome shotgun (WGS) entry which is preliminary data.</text>
</comment>
<evidence type="ECO:0000313" key="2">
    <source>
        <dbReference type="EMBL" id="CAJ1394261.1"/>
    </source>
</evidence>
<organism evidence="2 3">
    <name type="scientific">Effrenium voratum</name>
    <dbReference type="NCBI Taxonomy" id="2562239"/>
    <lineage>
        <taxon>Eukaryota</taxon>
        <taxon>Sar</taxon>
        <taxon>Alveolata</taxon>
        <taxon>Dinophyceae</taxon>
        <taxon>Suessiales</taxon>
        <taxon>Symbiodiniaceae</taxon>
        <taxon>Effrenium</taxon>
    </lineage>
</organism>
<evidence type="ECO:0000313" key="3">
    <source>
        <dbReference type="Proteomes" id="UP001178507"/>
    </source>
</evidence>
<dbReference type="Proteomes" id="UP001178507">
    <property type="component" value="Unassembled WGS sequence"/>
</dbReference>